<dbReference type="PANTHER" id="PTHR37188:SF2">
    <property type="entry name" value="MEDIATOR OF RNA POLYMERASE II TRANSCRIPTION SUBUNIT 9"/>
    <property type="match status" value="1"/>
</dbReference>
<dbReference type="PaxDb" id="3708-A0A078GLR9"/>
<dbReference type="OMA" id="SRFERCQ"/>
<dbReference type="STRING" id="3708.A0A078GLR9"/>
<keyword evidence="2" id="KW-1185">Reference proteome</keyword>
<protein>
    <submittedName>
        <fullName evidence="1">BnaC06g10690D protein</fullName>
    </submittedName>
</protein>
<reference evidence="1 2" key="1">
    <citation type="journal article" date="2014" name="Science">
        <title>Plant genetics. Early allopolyploid evolution in the post-Neolithic Brassica napus oilseed genome.</title>
        <authorList>
            <person name="Chalhoub B."/>
            <person name="Denoeud F."/>
            <person name="Liu S."/>
            <person name="Parkin I.A."/>
            <person name="Tang H."/>
            <person name="Wang X."/>
            <person name="Chiquet J."/>
            <person name="Belcram H."/>
            <person name="Tong C."/>
            <person name="Samans B."/>
            <person name="Correa M."/>
            <person name="Da Silva C."/>
            <person name="Just J."/>
            <person name="Falentin C."/>
            <person name="Koh C.S."/>
            <person name="Le Clainche I."/>
            <person name="Bernard M."/>
            <person name="Bento P."/>
            <person name="Noel B."/>
            <person name="Labadie K."/>
            <person name="Alberti A."/>
            <person name="Charles M."/>
            <person name="Arnaud D."/>
            <person name="Guo H."/>
            <person name="Daviaud C."/>
            <person name="Alamery S."/>
            <person name="Jabbari K."/>
            <person name="Zhao M."/>
            <person name="Edger P.P."/>
            <person name="Chelaifa H."/>
            <person name="Tack D."/>
            <person name="Lassalle G."/>
            <person name="Mestiri I."/>
            <person name="Schnel N."/>
            <person name="Le Paslier M.C."/>
            <person name="Fan G."/>
            <person name="Renault V."/>
            <person name="Bayer P.E."/>
            <person name="Golicz A.A."/>
            <person name="Manoli S."/>
            <person name="Lee T.H."/>
            <person name="Thi V.H."/>
            <person name="Chalabi S."/>
            <person name="Hu Q."/>
            <person name="Fan C."/>
            <person name="Tollenaere R."/>
            <person name="Lu Y."/>
            <person name="Battail C."/>
            <person name="Shen J."/>
            <person name="Sidebottom C.H."/>
            <person name="Wang X."/>
            <person name="Canaguier A."/>
            <person name="Chauveau A."/>
            <person name="Berard A."/>
            <person name="Deniot G."/>
            <person name="Guan M."/>
            <person name="Liu Z."/>
            <person name="Sun F."/>
            <person name="Lim Y.P."/>
            <person name="Lyons E."/>
            <person name="Town C.D."/>
            <person name="Bancroft I."/>
            <person name="Wang X."/>
            <person name="Meng J."/>
            <person name="Ma J."/>
            <person name="Pires J.C."/>
            <person name="King G.J."/>
            <person name="Brunel D."/>
            <person name="Delourme R."/>
            <person name="Renard M."/>
            <person name="Aury J.M."/>
            <person name="Adams K.L."/>
            <person name="Batley J."/>
            <person name="Snowdon R.J."/>
            <person name="Tost J."/>
            <person name="Edwards D."/>
            <person name="Zhou Y."/>
            <person name="Hua W."/>
            <person name="Sharpe A.G."/>
            <person name="Paterson A.H."/>
            <person name="Guan C."/>
            <person name="Wincker P."/>
        </authorList>
    </citation>
    <scope>NUCLEOTIDE SEQUENCE [LARGE SCALE GENOMIC DNA]</scope>
    <source>
        <strain evidence="2">cv. Darmor-bzh</strain>
    </source>
</reference>
<proteinExistence type="predicted"/>
<dbReference type="InterPro" id="IPR038790">
    <property type="entry name" value="Med9_plant"/>
</dbReference>
<evidence type="ECO:0000313" key="1">
    <source>
        <dbReference type="EMBL" id="CDY26127.1"/>
    </source>
</evidence>
<dbReference type="OrthoDB" id="1090098at2759"/>
<dbReference type="PANTHER" id="PTHR37188">
    <property type="entry name" value="MEDIATOR OF RNA POLYMERASE II TRANSCRIPTION SUBUNIT-RELATED"/>
    <property type="match status" value="1"/>
</dbReference>
<name>A0A078GLR9_BRANA</name>
<sequence>MMLTPKQQQSLASHFHLYPLVERLTDAIETGTRDDALQVTELNSHFDKCQQLLNSISGSKTMTVDGQKRNLEESEQLLQERRGLMVEYRNSIEDLLKMEP</sequence>
<organism evidence="1 2">
    <name type="scientific">Brassica napus</name>
    <name type="common">Rape</name>
    <dbReference type="NCBI Taxonomy" id="3708"/>
    <lineage>
        <taxon>Eukaryota</taxon>
        <taxon>Viridiplantae</taxon>
        <taxon>Streptophyta</taxon>
        <taxon>Embryophyta</taxon>
        <taxon>Tracheophyta</taxon>
        <taxon>Spermatophyta</taxon>
        <taxon>Magnoliopsida</taxon>
        <taxon>eudicotyledons</taxon>
        <taxon>Gunneridae</taxon>
        <taxon>Pentapetalae</taxon>
        <taxon>rosids</taxon>
        <taxon>malvids</taxon>
        <taxon>Brassicales</taxon>
        <taxon>Brassicaceae</taxon>
        <taxon>Brassiceae</taxon>
        <taxon>Brassica</taxon>
    </lineage>
</organism>
<dbReference type="EMBL" id="LK032185">
    <property type="protein sequence ID" value="CDY26127.1"/>
    <property type="molecule type" value="Genomic_DNA"/>
</dbReference>
<dbReference type="GO" id="GO:0016592">
    <property type="term" value="C:mediator complex"/>
    <property type="evidence" value="ECO:0000318"/>
    <property type="project" value="GO_Central"/>
</dbReference>
<gene>
    <name evidence="1" type="primary">BnaC06g10690D</name>
    <name evidence="1" type="ORF">GSBRNA2T00034770001</name>
</gene>
<dbReference type="Gramene" id="CDY26127">
    <property type="protein sequence ID" value="CDY26127"/>
    <property type="gene ID" value="GSBRNA2T00034770001"/>
</dbReference>
<dbReference type="AlphaFoldDB" id="A0A078GLR9"/>
<dbReference type="Proteomes" id="UP000028999">
    <property type="component" value="Unassembled WGS sequence"/>
</dbReference>
<evidence type="ECO:0000313" key="2">
    <source>
        <dbReference type="Proteomes" id="UP000028999"/>
    </source>
</evidence>
<accession>A0A078GLR9</accession>
<dbReference type="KEGG" id="bna:106431644"/>